<dbReference type="GO" id="GO:0046872">
    <property type="term" value="F:metal ion binding"/>
    <property type="evidence" value="ECO:0007669"/>
    <property type="project" value="UniProtKB-KW"/>
</dbReference>
<dbReference type="RefSeq" id="WP_085867438.1">
    <property type="nucleotide sequence ID" value="NZ_FWFQ01000004.1"/>
</dbReference>
<dbReference type="Pfam" id="PF00293">
    <property type="entry name" value="NUDIX"/>
    <property type="match status" value="1"/>
</dbReference>
<keyword evidence="3" id="KW-0378">Hydrolase</keyword>
<accession>A0A1Y5RPR8</accession>
<evidence type="ECO:0000256" key="3">
    <source>
        <dbReference type="ARBA" id="ARBA00022801"/>
    </source>
</evidence>
<evidence type="ECO:0000256" key="2">
    <source>
        <dbReference type="ARBA" id="ARBA00022723"/>
    </source>
</evidence>
<dbReference type="PROSITE" id="PS51462">
    <property type="entry name" value="NUDIX"/>
    <property type="match status" value="1"/>
</dbReference>
<evidence type="ECO:0000313" key="7">
    <source>
        <dbReference type="Proteomes" id="UP000193409"/>
    </source>
</evidence>
<dbReference type="PANTHER" id="PTHR12629:SF0">
    <property type="entry name" value="DIPHOSPHOINOSITOL-POLYPHOSPHATE DIPHOSPHATASE"/>
    <property type="match status" value="1"/>
</dbReference>
<dbReference type="EMBL" id="FWFQ01000004">
    <property type="protein sequence ID" value="SLN22492.1"/>
    <property type="molecule type" value="Genomic_DNA"/>
</dbReference>
<keyword evidence="2" id="KW-0479">Metal-binding</keyword>
<evidence type="ECO:0000256" key="1">
    <source>
        <dbReference type="ARBA" id="ARBA00001946"/>
    </source>
</evidence>
<dbReference type="CDD" id="cd04666">
    <property type="entry name" value="NUDIX_DIPP2_like_Nudt4"/>
    <property type="match status" value="1"/>
</dbReference>
<dbReference type="InterPro" id="IPR047198">
    <property type="entry name" value="DDP-like_NUDIX"/>
</dbReference>
<evidence type="ECO:0000313" key="6">
    <source>
        <dbReference type="EMBL" id="SLN22492.1"/>
    </source>
</evidence>
<dbReference type="GO" id="GO:0016462">
    <property type="term" value="F:pyrophosphatase activity"/>
    <property type="evidence" value="ECO:0007669"/>
    <property type="project" value="InterPro"/>
</dbReference>
<keyword evidence="4" id="KW-0460">Magnesium</keyword>
<sequence>MNKKKQDKLKKAGKGRQVAALPVRWRKDGKLEILLVTSRDTGRWVLPKGWTMEGKSPWKAAAIEAEEEAGAEGKVLREPLGSFRYEKRLDDGTRVPTKVKVYPLLVEDLAERWKERGERKRKWFTAKEAARHVKEEELSALFRELRRKPKVQKTLRKAARKK</sequence>
<organism evidence="6 7">
    <name type="scientific">Pseudoruegeria aquimaris</name>
    <dbReference type="NCBI Taxonomy" id="393663"/>
    <lineage>
        <taxon>Bacteria</taxon>
        <taxon>Pseudomonadati</taxon>
        <taxon>Pseudomonadota</taxon>
        <taxon>Alphaproteobacteria</taxon>
        <taxon>Rhodobacterales</taxon>
        <taxon>Roseobacteraceae</taxon>
        <taxon>Pseudoruegeria</taxon>
    </lineage>
</organism>
<comment type="cofactor">
    <cofactor evidence="1">
        <name>Mg(2+)</name>
        <dbReference type="ChEBI" id="CHEBI:18420"/>
    </cofactor>
</comment>
<gene>
    <name evidence="6" type="ORF">PSA7680_00882</name>
</gene>
<protein>
    <submittedName>
        <fullName evidence="6">NUDIX domain protein</fullName>
    </submittedName>
</protein>
<evidence type="ECO:0000256" key="4">
    <source>
        <dbReference type="ARBA" id="ARBA00022842"/>
    </source>
</evidence>
<dbReference type="Gene3D" id="3.90.79.10">
    <property type="entry name" value="Nucleoside Triphosphate Pyrophosphohydrolase"/>
    <property type="match status" value="1"/>
</dbReference>
<dbReference type="InterPro" id="IPR000086">
    <property type="entry name" value="NUDIX_hydrolase_dom"/>
</dbReference>
<dbReference type="PANTHER" id="PTHR12629">
    <property type="entry name" value="DIPHOSPHOINOSITOL POLYPHOSPHATE PHOSPHOHYDROLASE"/>
    <property type="match status" value="1"/>
</dbReference>
<dbReference type="SUPFAM" id="SSF55811">
    <property type="entry name" value="Nudix"/>
    <property type="match status" value="1"/>
</dbReference>
<dbReference type="OrthoDB" id="7066910at2"/>
<dbReference type="GO" id="GO:0005737">
    <property type="term" value="C:cytoplasm"/>
    <property type="evidence" value="ECO:0007669"/>
    <property type="project" value="TreeGrafter"/>
</dbReference>
<name>A0A1Y5RPR8_9RHOB</name>
<evidence type="ECO:0000259" key="5">
    <source>
        <dbReference type="PROSITE" id="PS51462"/>
    </source>
</evidence>
<proteinExistence type="predicted"/>
<keyword evidence="7" id="KW-1185">Reference proteome</keyword>
<dbReference type="Proteomes" id="UP000193409">
    <property type="component" value="Unassembled WGS sequence"/>
</dbReference>
<dbReference type="InterPro" id="IPR015797">
    <property type="entry name" value="NUDIX_hydrolase-like_dom_sf"/>
</dbReference>
<reference evidence="6 7" key="1">
    <citation type="submission" date="2017-03" db="EMBL/GenBank/DDBJ databases">
        <authorList>
            <person name="Afonso C.L."/>
            <person name="Miller P.J."/>
            <person name="Scott M.A."/>
            <person name="Spackman E."/>
            <person name="Goraichik I."/>
            <person name="Dimitrov K.M."/>
            <person name="Suarez D.L."/>
            <person name="Swayne D.E."/>
        </authorList>
    </citation>
    <scope>NUCLEOTIDE SEQUENCE [LARGE SCALE GENOMIC DNA]</scope>
    <source>
        <strain evidence="6 7">CECT 7680</strain>
    </source>
</reference>
<feature type="domain" description="Nudix hydrolase" evidence="5">
    <location>
        <begin position="13"/>
        <end position="146"/>
    </location>
</feature>
<dbReference type="AlphaFoldDB" id="A0A1Y5RPR8"/>